<reference evidence="4" key="1">
    <citation type="submission" date="2025-08" db="UniProtKB">
        <authorList>
            <consortium name="Ensembl"/>
        </authorList>
    </citation>
    <scope>IDENTIFICATION</scope>
</reference>
<dbReference type="GO" id="GO:0009897">
    <property type="term" value="C:external side of plasma membrane"/>
    <property type="evidence" value="ECO:0007669"/>
    <property type="project" value="TreeGrafter"/>
</dbReference>
<name>A0A8D2QA27_ZONAL</name>
<evidence type="ECO:0000256" key="3">
    <source>
        <dbReference type="SAM" id="MobiDB-lite"/>
    </source>
</evidence>
<evidence type="ECO:0000313" key="5">
    <source>
        <dbReference type="Proteomes" id="UP000694413"/>
    </source>
</evidence>
<dbReference type="Gene3D" id="2.60.40.10">
    <property type="entry name" value="Immunoglobulins"/>
    <property type="match status" value="1"/>
</dbReference>
<protein>
    <recommendedName>
        <fullName evidence="6">Ig-like domain-containing protein</fullName>
    </recommendedName>
</protein>
<dbReference type="PANTHER" id="PTHR11481:SF64">
    <property type="entry name" value="FC RECEPTOR-LIKE PROTEIN 4"/>
    <property type="match status" value="1"/>
</dbReference>
<keyword evidence="5" id="KW-1185">Reference proteome</keyword>
<reference evidence="4" key="2">
    <citation type="submission" date="2025-09" db="UniProtKB">
        <authorList>
            <consortium name="Ensembl"/>
        </authorList>
    </citation>
    <scope>IDENTIFICATION</scope>
</reference>
<evidence type="ECO:0000313" key="4">
    <source>
        <dbReference type="Ensembl" id="ENSZALP00000001507.1"/>
    </source>
</evidence>
<evidence type="ECO:0008006" key="6">
    <source>
        <dbReference type="Google" id="ProtNLM"/>
    </source>
</evidence>
<dbReference type="GO" id="GO:0007166">
    <property type="term" value="P:cell surface receptor signaling pathway"/>
    <property type="evidence" value="ECO:0007669"/>
    <property type="project" value="TreeGrafter"/>
</dbReference>
<dbReference type="InterPro" id="IPR013783">
    <property type="entry name" value="Ig-like_fold"/>
</dbReference>
<keyword evidence="2" id="KW-1015">Disulfide bond</keyword>
<organism evidence="4 5">
    <name type="scientific">Zonotrichia albicollis</name>
    <name type="common">White-throated sparrow</name>
    <name type="synonym">Fringilla albicollis</name>
    <dbReference type="NCBI Taxonomy" id="44394"/>
    <lineage>
        <taxon>Eukaryota</taxon>
        <taxon>Metazoa</taxon>
        <taxon>Chordata</taxon>
        <taxon>Craniata</taxon>
        <taxon>Vertebrata</taxon>
        <taxon>Euteleostomi</taxon>
        <taxon>Archelosauria</taxon>
        <taxon>Archosauria</taxon>
        <taxon>Dinosauria</taxon>
        <taxon>Saurischia</taxon>
        <taxon>Theropoda</taxon>
        <taxon>Coelurosauria</taxon>
        <taxon>Aves</taxon>
        <taxon>Neognathae</taxon>
        <taxon>Neoaves</taxon>
        <taxon>Telluraves</taxon>
        <taxon>Australaves</taxon>
        <taxon>Passeriformes</taxon>
        <taxon>Passerellidae</taxon>
        <taxon>Zonotrichia</taxon>
    </lineage>
</organism>
<accession>A0A8D2QA27</accession>
<dbReference type="GO" id="GO:0004888">
    <property type="term" value="F:transmembrane signaling receptor activity"/>
    <property type="evidence" value="ECO:0007669"/>
    <property type="project" value="TreeGrafter"/>
</dbReference>
<dbReference type="InterPro" id="IPR036179">
    <property type="entry name" value="Ig-like_dom_sf"/>
</dbReference>
<dbReference type="SUPFAM" id="SSF48726">
    <property type="entry name" value="Immunoglobulin"/>
    <property type="match status" value="1"/>
</dbReference>
<keyword evidence="1" id="KW-0732">Signal</keyword>
<dbReference type="Ensembl" id="ENSZALT00000002600.1">
    <property type="protein sequence ID" value="ENSZALP00000001507.1"/>
    <property type="gene ID" value="ENSZALG00000001688.1"/>
</dbReference>
<proteinExistence type="predicted"/>
<dbReference type="Proteomes" id="UP000694413">
    <property type="component" value="Unassembled WGS sequence"/>
</dbReference>
<dbReference type="AlphaFoldDB" id="A0A8D2QA27"/>
<dbReference type="GO" id="GO:0006955">
    <property type="term" value="P:immune response"/>
    <property type="evidence" value="ECO:0007669"/>
    <property type="project" value="TreeGrafter"/>
</dbReference>
<sequence>MFCLSFGWPQRPCSQGVCATWMGCTGGCDTDMSPCLSKSFEDHPDTLSHKNYPLVLQVPARPLLEGDTLTVCCRCRQDNHLTRVPFYREEKDLRESLRRTKLFLSPLQVYHSGHYRCEDLVGSWQSQSAPVTVTVHKLFSVPVLKGPRELTVQSLLNLSCCSTPSPLQPQAPLLHVFYRDEQVAGGLQSCQVHSEEGSVRKSSARLHITVDQGPGTPQSPLPSFLCSCQEAAGKVSGGRGRCRTPASWSPSGQGVSTGGTHAEGDVTHECHPTQIPQPVIRRW</sequence>
<evidence type="ECO:0000256" key="1">
    <source>
        <dbReference type="ARBA" id="ARBA00022729"/>
    </source>
</evidence>
<dbReference type="PANTHER" id="PTHR11481">
    <property type="entry name" value="IMMUNOGLOBULIN FC RECEPTOR"/>
    <property type="match status" value="1"/>
</dbReference>
<feature type="region of interest" description="Disordered" evidence="3">
    <location>
        <begin position="239"/>
        <end position="268"/>
    </location>
</feature>
<evidence type="ECO:0000256" key="2">
    <source>
        <dbReference type="ARBA" id="ARBA00023157"/>
    </source>
</evidence>
<dbReference type="InterPro" id="IPR050488">
    <property type="entry name" value="Ig_Fc_receptor"/>
</dbReference>